<evidence type="ECO:0000256" key="1">
    <source>
        <dbReference type="SAM" id="Phobius"/>
    </source>
</evidence>
<sequence>MDGHLWEEPRQQNHGAQITYLGLLALARRLYGASKICTNLFVPDSRSVFNPARLDKLACIHARYGVIMLFGVSFLSPWHTTPNQAFTFNFFLVVFFRVPGAILCTRLIWALLFNSLYLAMMTTRVLTESEDFPPTLKPDVVIITECLICTLVLVCTMALHGLLSRRAEMNLHRKNANTQLSAAQSLLRLTCDAVVELDGDLCLTKHCPELAAMLLKGRCNLEGKKLTEFMPPMEVLRAEENLRRFSDDDPEPAQAFHTRLVDSISSRLCIELFQVQYKEMDGRHCHLVGIRDFTDSPGLLAANSEMSLADPFEEPLRWQSSVPFVEVDVESTSTASASSGGEEPRGAKKVFLEIDMTDMRVQAASAPVDAVVGLTAQFTQNAHVA</sequence>
<accession>A0A812MBN6</accession>
<evidence type="ECO:0000313" key="2">
    <source>
        <dbReference type="EMBL" id="CAE7261000.1"/>
    </source>
</evidence>
<proteinExistence type="predicted"/>
<name>A0A812MBN6_9DINO</name>
<dbReference type="OrthoDB" id="434741at2759"/>
<dbReference type="EMBL" id="CAJNDS010001458">
    <property type="protein sequence ID" value="CAE7261000.1"/>
    <property type="molecule type" value="Genomic_DNA"/>
</dbReference>
<gene>
    <name evidence="2" type="ORF">SNAT2548_LOCUS13654</name>
</gene>
<reference evidence="2" key="1">
    <citation type="submission" date="2021-02" db="EMBL/GenBank/DDBJ databases">
        <authorList>
            <person name="Dougan E. K."/>
            <person name="Rhodes N."/>
            <person name="Thang M."/>
            <person name="Chan C."/>
        </authorList>
    </citation>
    <scope>NUCLEOTIDE SEQUENCE</scope>
</reference>
<keyword evidence="1" id="KW-0812">Transmembrane</keyword>
<dbReference type="Proteomes" id="UP000604046">
    <property type="component" value="Unassembled WGS sequence"/>
</dbReference>
<feature type="transmembrane region" description="Helical" evidence="1">
    <location>
        <begin position="60"/>
        <end position="78"/>
    </location>
</feature>
<keyword evidence="1" id="KW-1133">Transmembrane helix</keyword>
<feature type="transmembrane region" description="Helical" evidence="1">
    <location>
        <begin position="90"/>
        <end position="120"/>
    </location>
</feature>
<keyword evidence="3" id="KW-1185">Reference proteome</keyword>
<protein>
    <submittedName>
        <fullName evidence="2">Uncharacterized protein</fullName>
    </submittedName>
</protein>
<keyword evidence="1" id="KW-0472">Membrane</keyword>
<evidence type="ECO:0000313" key="3">
    <source>
        <dbReference type="Proteomes" id="UP000604046"/>
    </source>
</evidence>
<organism evidence="2 3">
    <name type="scientific">Symbiodinium natans</name>
    <dbReference type="NCBI Taxonomy" id="878477"/>
    <lineage>
        <taxon>Eukaryota</taxon>
        <taxon>Sar</taxon>
        <taxon>Alveolata</taxon>
        <taxon>Dinophyceae</taxon>
        <taxon>Suessiales</taxon>
        <taxon>Symbiodiniaceae</taxon>
        <taxon>Symbiodinium</taxon>
    </lineage>
</organism>
<comment type="caution">
    <text evidence="2">The sequence shown here is derived from an EMBL/GenBank/DDBJ whole genome shotgun (WGS) entry which is preliminary data.</text>
</comment>
<dbReference type="AlphaFoldDB" id="A0A812MBN6"/>
<feature type="transmembrane region" description="Helical" evidence="1">
    <location>
        <begin position="140"/>
        <end position="163"/>
    </location>
</feature>